<keyword evidence="4" id="KW-0408">Iron</keyword>
<dbReference type="EMBL" id="QJPH01000263">
    <property type="protein sequence ID" value="PZN81602.1"/>
    <property type="molecule type" value="Genomic_DNA"/>
</dbReference>
<dbReference type="GO" id="GO:0046872">
    <property type="term" value="F:metal ion binding"/>
    <property type="evidence" value="ECO:0007669"/>
    <property type="project" value="UniProtKB-KW"/>
</dbReference>
<dbReference type="SFLD" id="SFLDS00029">
    <property type="entry name" value="Radical_SAM"/>
    <property type="match status" value="1"/>
</dbReference>
<evidence type="ECO:0000256" key="4">
    <source>
        <dbReference type="ARBA" id="ARBA00023004"/>
    </source>
</evidence>
<evidence type="ECO:0000313" key="8">
    <source>
        <dbReference type="Proteomes" id="UP000249396"/>
    </source>
</evidence>
<organism evidence="7 8">
    <name type="scientific">Candidatus Methylumidiphilus alinenensis</name>
    <dbReference type="NCBI Taxonomy" id="2202197"/>
    <lineage>
        <taxon>Bacteria</taxon>
        <taxon>Pseudomonadati</taxon>
        <taxon>Pseudomonadota</taxon>
        <taxon>Gammaproteobacteria</taxon>
        <taxon>Methylococcales</taxon>
        <taxon>Candidatus Methylumidiphilus</taxon>
    </lineage>
</organism>
<dbReference type="SMART" id="SM00729">
    <property type="entry name" value="Elp3"/>
    <property type="match status" value="1"/>
</dbReference>
<dbReference type="PANTHER" id="PTHR43273:SF8">
    <property type="entry name" value="RADICAL SAM DOMAIN PROTEIN"/>
    <property type="match status" value="1"/>
</dbReference>
<dbReference type="InterPro" id="IPR058240">
    <property type="entry name" value="rSAM_sf"/>
</dbReference>
<evidence type="ECO:0000256" key="1">
    <source>
        <dbReference type="ARBA" id="ARBA00001966"/>
    </source>
</evidence>
<dbReference type="Gene3D" id="3.20.20.70">
    <property type="entry name" value="Aldolase class I"/>
    <property type="match status" value="1"/>
</dbReference>
<reference evidence="7 8" key="1">
    <citation type="journal article" date="2018" name="Aquat. Microb. Ecol.">
        <title>Gammaproteobacterial methanotrophs dominate.</title>
        <authorList>
            <person name="Rissanen A.J."/>
            <person name="Saarenheimo J."/>
            <person name="Tiirola M."/>
            <person name="Peura S."/>
            <person name="Aalto S.L."/>
            <person name="Karvinen A."/>
            <person name="Nykanen H."/>
        </authorList>
    </citation>
    <scope>NUCLEOTIDE SEQUENCE [LARGE SCALE GENOMIC DNA]</scope>
    <source>
        <strain evidence="7">AMbin10</strain>
    </source>
</reference>
<keyword evidence="3" id="KW-0479">Metal-binding</keyword>
<dbReference type="GO" id="GO:0016491">
    <property type="term" value="F:oxidoreductase activity"/>
    <property type="evidence" value="ECO:0007669"/>
    <property type="project" value="InterPro"/>
</dbReference>
<evidence type="ECO:0000256" key="3">
    <source>
        <dbReference type="ARBA" id="ARBA00022723"/>
    </source>
</evidence>
<gene>
    <name evidence="7" type="ORF">DM484_08160</name>
</gene>
<keyword evidence="5" id="KW-0411">Iron-sulfur</keyword>
<feature type="domain" description="Radical SAM core" evidence="6">
    <location>
        <begin position="1"/>
        <end position="236"/>
    </location>
</feature>
<dbReference type="PANTHER" id="PTHR43273">
    <property type="entry name" value="ANAEROBIC SULFATASE-MATURATING ENZYME HOMOLOG ASLB-RELATED"/>
    <property type="match status" value="1"/>
</dbReference>
<dbReference type="SFLD" id="SFLDG01067">
    <property type="entry name" value="SPASM/twitch_domain_containing"/>
    <property type="match status" value="1"/>
</dbReference>
<keyword evidence="2" id="KW-0949">S-adenosyl-L-methionine</keyword>
<name>A0A2W4RCJ2_9GAMM</name>
<dbReference type="Proteomes" id="UP000249396">
    <property type="component" value="Unassembled WGS sequence"/>
</dbReference>
<comment type="cofactor">
    <cofactor evidence="1">
        <name>[4Fe-4S] cluster</name>
        <dbReference type="ChEBI" id="CHEBI:49883"/>
    </cofactor>
</comment>
<comment type="caution">
    <text evidence="7">The sequence shown here is derived from an EMBL/GenBank/DDBJ whole genome shotgun (WGS) entry which is preliminary data.</text>
</comment>
<dbReference type="PROSITE" id="PS51918">
    <property type="entry name" value="RADICAL_SAM"/>
    <property type="match status" value="1"/>
</dbReference>
<dbReference type="GO" id="GO:0051536">
    <property type="term" value="F:iron-sulfur cluster binding"/>
    <property type="evidence" value="ECO:0007669"/>
    <property type="project" value="UniProtKB-KW"/>
</dbReference>
<dbReference type="InterPro" id="IPR023867">
    <property type="entry name" value="Sulphatase_maturase_rSAM"/>
</dbReference>
<dbReference type="AlphaFoldDB" id="A0A2W4RCJ2"/>
<evidence type="ECO:0000313" key="7">
    <source>
        <dbReference type="EMBL" id="PZN81602.1"/>
    </source>
</evidence>
<dbReference type="Pfam" id="PF04055">
    <property type="entry name" value="Radical_SAM"/>
    <property type="match status" value="1"/>
</dbReference>
<evidence type="ECO:0000259" key="6">
    <source>
        <dbReference type="PROSITE" id="PS51918"/>
    </source>
</evidence>
<protein>
    <submittedName>
        <fullName evidence="7">Radical SAM protein</fullName>
    </submittedName>
</protein>
<evidence type="ECO:0000256" key="2">
    <source>
        <dbReference type="ARBA" id="ARBA00022691"/>
    </source>
</evidence>
<sequence length="402" mass="45404">MGTELRPLGVACNIGCQYCYQHPQRDVEPPVKRYDMEAMKAAVRQEGGGFTLFGGEPLLVPLDDLEELWAFGLKEYVRNGVQTNGTLITPEHIELFLKYKVGVGLSIDGPEDLNDIRWAGTLGKTRSLTQRTEDAIAMLVQAGIPPSIITTLHRGNATWDKLPRMAAWFRELDAMGIRSARLHLLEVENDAVRVSYHLSPEENVEAMLYFSALEDELATLRFDVFQEIEQLMRATDDKVSCVWNACDPYTTSAVSGVEGNGQRSNCGRTNKEGINFIKARRVNYMRYIALYHTPKSMGGCQGCRFFSMCKGHCPGTSINGDWRNRTEHCAVWMALFERCEQMLQARGELPLSLHPARETFEQALLDHWRKDRHTSLKHTLIRIASQQSKSPDMRSKGGLDCE</sequence>
<proteinExistence type="predicted"/>
<dbReference type="InterPro" id="IPR006638">
    <property type="entry name" value="Elp3/MiaA/NifB-like_rSAM"/>
</dbReference>
<dbReference type="InterPro" id="IPR007197">
    <property type="entry name" value="rSAM"/>
</dbReference>
<dbReference type="SUPFAM" id="SSF102114">
    <property type="entry name" value="Radical SAM enzymes"/>
    <property type="match status" value="1"/>
</dbReference>
<evidence type="ECO:0000256" key="5">
    <source>
        <dbReference type="ARBA" id="ARBA00023014"/>
    </source>
</evidence>
<dbReference type="InterPro" id="IPR013785">
    <property type="entry name" value="Aldolase_TIM"/>
</dbReference>
<dbReference type="CDD" id="cd01335">
    <property type="entry name" value="Radical_SAM"/>
    <property type="match status" value="1"/>
</dbReference>
<accession>A0A2W4RCJ2</accession>